<dbReference type="InterPro" id="IPR019786">
    <property type="entry name" value="Zinc_finger_PHD-type_CS"/>
</dbReference>
<dbReference type="InterPro" id="IPR013083">
    <property type="entry name" value="Znf_RING/FYVE/PHD"/>
</dbReference>
<feature type="domain" description="PHD-type" evidence="10">
    <location>
        <begin position="436"/>
        <end position="565"/>
    </location>
</feature>
<feature type="compositionally biased region" description="Basic residues" evidence="8">
    <location>
        <begin position="16"/>
        <end position="27"/>
    </location>
</feature>
<keyword evidence="5" id="KW-0862">Zinc</keyword>
<feature type="compositionally biased region" description="Basic and acidic residues" evidence="8">
    <location>
        <begin position="1318"/>
        <end position="1333"/>
    </location>
</feature>
<dbReference type="PROSITE" id="PS51805">
    <property type="entry name" value="EPHD"/>
    <property type="match status" value="1"/>
</dbReference>
<dbReference type="Pfam" id="PF10513">
    <property type="entry name" value="EPL1"/>
    <property type="match status" value="1"/>
</dbReference>
<dbReference type="SMART" id="SM00249">
    <property type="entry name" value="PHD"/>
    <property type="match status" value="2"/>
</dbReference>
<feature type="region of interest" description="Disordered" evidence="8">
    <location>
        <begin position="1227"/>
        <end position="1482"/>
    </location>
</feature>
<feature type="compositionally biased region" description="Basic and acidic residues" evidence="8">
    <location>
        <begin position="1266"/>
        <end position="1287"/>
    </location>
</feature>
<dbReference type="InterPro" id="IPR001965">
    <property type="entry name" value="Znf_PHD"/>
</dbReference>
<protein>
    <submittedName>
        <fullName evidence="11">NuA3 HAT complex component nto1</fullName>
    </submittedName>
</protein>
<dbReference type="PROSITE" id="PS01359">
    <property type="entry name" value="ZF_PHD_1"/>
    <property type="match status" value="1"/>
</dbReference>
<feature type="compositionally biased region" description="Polar residues" evidence="8">
    <location>
        <begin position="31"/>
        <end position="44"/>
    </location>
</feature>
<organism evidence="11 12">
    <name type="scientific">Orbilia brochopaga</name>
    <dbReference type="NCBI Taxonomy" id="3140254"/>
    <lineage>
        <taxon>Eukaryota</taxon>
        <taxon>Fungi</taxon>
        <taxon>Dikarya</taxon>
        <taxon>Ascomycota</taxon>
        <taxon>Pezizomycotina</taxon>
        <taxon>Orbiliomycetes</taxon>
        <taxon>Orbiliales</taxon>
        <taxon>Orbiliaceae</taxon>
        <taxon>Orbilia</taxon>
    </lineage>
</organism>
<evidence type="ECO:0000256" key="4">
    <source>
        <dbReference type="ARBA" id="ARBA00022771"/>
    </source>
</evidence>
<name>A0AAV9U9E0_9PEZI</name>
<comment type="subcellular location">
    <subcellularLocation>
        <location evidence="1">Nucleus</location>
    </subcellularLocation>
</comment>
<dbReference type="FunFam" id="3.30.40.10:FF:000008">
    <property type="entry name" value="Bromodomain containing 1, isoform CRA_a"/>
    <property type="match status" value="1"/>
</dbReference>
<comment type="caution">
    <text evidence="11">The sequence shown here is derived from an EMBL/GenBank/DDBJ whole genome shotgun (WGS) entry which is preliminary data.</text>
</comment>
<feature type="domain" description="PHD-type" evidence="9">
    <location>
        <begin position="381"/>
        <end position="431"/>
    </location>
</feature>
<dbReference type="Pfam" id="PF13831">
    <property type="entry name" value="PHD_2"/>
    <property type="match status" value="1"/>
</dbReference>
<dbReference type="InterPro" id="IPR019787">
    <property type="entry name" value="Znf_PHD-finger"/>
</dbReference>
<gene>
    <name evidence="11" type="primary">NTO1</name>
    <name evidence="11" type="ORF">TWF696_001616</name>
</gene>
<evidence type="ECO:0000259" key="10">
    <source>
        <dbReference type="PROSITE" id="PS51805"/>
    </source>
</evidence>
<feature type="region of interest" description="Disordered" evidence="8">
    <location>
        <begin position="1059"/>
        <end position="1108"/>
    </location>
</feature>
<dbReference type="SUPFAM" id="SSF57903">
    <property type="entry name" value="FYVE/PHD zinc finger"/>
    <property type="match status" value="1"/>
</dbReference>
<feature type="compositionally biased region" description="Polar residues" evidence="8">
    <location>
        <begin position="1379"/>
        <end position="1390"/>
    </location>
</feature>
<dbReference type="EMBL" id="JAVHNQ010000010">
    <property type="protein sequence ID" value="KAK6338145.1"/>
    <property type="molecule type" value="Genomic_DNA"/>
</dbReference>
<dbReference type="InterPro" id="IPR019542">
    <property type="entry name" value="Enhancer_polycomb-like_N"/>
</dbReference>
<dbReference type="InterPro" id="IPR011011">
    <property type="entry name" value="Znf_FYVE_PHD"/>
</dbReference>
<keyword evidence="2" id="KW-0479">Metal-binding</keyword>
<evidence type="ECO:0000256" key="6">
    <source>
        <dbReference type="ARBA" id="ARBA00023242"/>
    </source>
</evidence>
<evidence type="ECO:0000256" key="5">
    <source>
        <dbReference type="ARBA" id="ARBA00022833"/>
    </source>
</evidence>
<dbReference type="Pfam" id="PF13832">
    <property type="entry name" value="zf-HC5HC2H_2"/>
    <property type="match status" value="1"/>
</dbReference>
<feature type="compositionally biased region" description="Low complexity" evidence="8">
    <location>
        <begin position="123"/>
        <end position="140"/>
    </location>
</feature>
<feature type="compositionally biased region" description="Acidic residues" evidence="8">
    <location>
        <begin position="1305"/>
        <end position="1317"/>
    </location>
</feature>
<dbReference type="GO" id="GO:0005634">
    <property type="term" value="C:nucleus"/>
    <property type="evidence" value="ECO:0007669"/>
    <property type="project" value="UniProtKB-SubCell"/>
</dbReference>
<feature type="compositionally biased region" description="Low complexity" evidence="8">
    <location>
        <begin position="151"/>
        <end position="160"/>
    </location>
</feature>
<dbReference type="FunFam" id="3.30.40.10:FF:000007">
    <property type="entry name" value="Bromodomain containing 1, isoform CRA_b"/>
    <property type="match status" value="1"/>
</dbReference>
<proteinExistence type="predicted"/>
<keyword evidence="3" id="KW-0677">Repeat</keyword>
<evidence type="ECO:0000256" key="7">
    <source>
        <dbReference type="PROSITE-ProRule" id="PRU00146"/>
    </source>
</evidence>
<dbReference type="Proteomes" id="UP001375240">
    <property type="component" value="Unassembled WGS sequence"/>
</dbReference>
<keyword evidence="6" id="KW-0539">Nucleus</keyword>
<evidence type="ECO:0000259" key="9">
    <source>
        <dbReference type="PROSITE" id="PS50016"/>
    </source>
</evidence>
<dbReference type="GO" id="GO:0008270">
    <property type="term" value="F:zinc ion binding"/>
    <property type="evidence" value="ECO:0007669"/>
    <property type="project" value="UniProtKB-KW"/>
</dbReference>
<dbReference type="GO" id="GO:0006357">
    <property type="term" value="P:regulation of transcription by RNA polymerase II"/>
    <property type="evidence" value="ECO:0007669"/>
    <property type="project" value="TreeGrafter"/>
</dbReference>
<dbReference type="PROSITE" id="PS50016">
    <property type="entry name" value="ZF_PHD_2"/>
    <property type="match status" value="1"/>
</dbReference>
<evidence type="ECO:0000256" key="1">
    <source>
        <dbReference type="ARBA" id="ARBA00004123"/>
    </source>
</evidence>
<accession>A0AAV9U9E0</accession>
<reference evidence="11 12" key="1">
    <citation type="submission" date="2019-10" db="EMBL/GenBank/DDBJ databases">
        <authorList>
            <person name="Palmer J.M."/>
        </authorList>
    </citation>
    <scope>NUCLEOTIDE SEQUENCE [LARGE SCALE GENOMIC DNA]</scope>
    <source>
        <strain evidence="11 12">TWF696</strain>
    </source>
</reference>
<dbReference type="CDD" id="cd15492">
    <property type="entry name" value="PHD_BRPF_JADE_like"/>
    <property type="match status" value="1"/>
</dbReference>
<keyword evidence="12" id="KW-1185">Reference proteome</keyword>
<evidence type="ECO:0000256" key="2">
    <source>
        <dbReference type="ARBA" id="ARBA00022723"/>
    </source>
</evidence>
<feature type="region of interest" description="Disordered" evidence="8">
    <location>
        <begin position="96"/>
        <end position="219"/>
    </location>
</feature>
<dbReference type="Gene3D" id="3.30.40.10">
    <property type="entry name" value="Zinc/RING finger domain, C3HC4 (zinc finger)"/>
    <property type="match status" value="2"/>
</dbReference>
<sequence length="1482" mass="163662">MASNPTPHRTPGTGRPRGRPRGSRTRHSFVTPGSLQRFRSATSTQRRDRPSRAQQATAADSGAYKPREERSYTEFHPDFDIDADITAYDSREIDGAPLPIGLPPNPGKALNGIQIRVEQVQDSTSAAPTPAPSANVPSAVGCAADANSTVPSEGSKPSSSKGDDESQSSSHELKELTPNPILNTPTRRSSRQKDNKEREKERVHPTPKPATQRPILPMSNIHHNERLSLPVPSYKPIVPFQLAETYVDRAMAGVGFQETDYWARPHTMVRNIGIQDNINEGEAKISSVAEDKDESNHGTHAITPGTVEYDMDEQDDKWLTQFNILRRSQDVPTITREIFEITITKIEREWYALEKLIPKQSAHAAHVKKGNDDDDEDTSEDSRCQICDDGECENSNAIVFCDGCNIAVHQDCYGVPFIPEGQWLCRRCSLLAPRREVNCIFCPNTDGAFKMTDSSLWSHLLCAIWIPEVTISNMVYMEPVEGIDLVPKSRWKLHCYICRQRMGACIQCSNKNCYLAFHVTCARKAKLYLSMRQVPTDSSGASAIGTERNLIFDGSQLKAFCDKHVPTEWRREYRTDIAIRNVQAYYEDTFYDKEWGDSQMKALSGPSAFGTPMQKLTLTLGGKRKRPSGGTGNKLIWRLPSGAPVIPQVLYNAIIEAIARFSVRKPKEYVAEICKYWTLKREARRDASLLKRLQISASSNFTSDEVTKKDYSAMYDGEEKLKRRLDFAIKLRHDLERIRLLADDIKKREKEKLRQAECLKEMIDAVYFPVIPILTPILERAQQLDSKDFFKGDFGKIKQKLHDREYTTVSQFSRDILSTLTASVTSRSKFAVTAAPEASEHVDESATGTWSAAATPAAVNVPNPLEGPIPATTPAAASAAPKQNKALGDTAGKTAGRILRVIQPMLENAKLQEIAMREDPNERLAGEVDERYQEILLERKKRDEELQTQPAGADEAHRIEPAIDDAAGDKMDIDDPSAEQEANDRAAEEVLESVTATLSQSHQKDDESDRIVGIPWYTKPFSPLGATLLSEERWMGMDVIRDMSPLSELDEDAIERLQRSETPDGGGSIEGEDGFHFADTPAPSSNDSASAKGRPTSRTSTNASAWAAGTRVSLRTTKGTKRVSYVDTQQHLQPAPPAETPPAKSNGWPAVREVDLNQVVVIGSTRSQTKHAIHKAQRRGRGYVWVEVDEEEKAGKLMNDELENAGHELAPAADVDAMDIDSELPPAIEVRPAENGNGGETTNGADERPESVDSPLTSVPDDPLDPEDHLSLDSAEIKVLGDEKELGESTMPAESSEMVPQTDPEPIDDNMETENTDTEFHTPVEISNDERALEATAAETVDEGAADQLSKEESLAVAASFATQDPESPIKPQEHPDKSTSPGKRSTRSSPRQKDGVVAAEAADMRPMDPASPAEEVKYKPPAEGDTTESPKATPKKSPSAGKDKDGLFSPVPMTTRSRRVLEAETTPTRRGSSRSRVAKKR</sequence>
<dbReference type="PANTHER" id="PTHR13793">
    <property type="entry name" value="PHD FINGER PROTEINS"/>
    <property type="match status" value="1"/>
</dbReference>
<evidence type="ECO:0000313" key="11">
    <source>
        <dbReference type="EMBL" id="KAK6338145.1"/>
    </source>
</evidence>
<feature type="compositionally biased region" description="Low complexity" evidence="8">
    <location>
        <begin position="1"/>
        <end position="14"/>
    </location>
</feature>
<feature type="region of interest" description="Disordered" evidence="8">
    <location>
        <begin position="1"/>
        <end position="81"/>
    </location>
</feature>
<dbReference type="PANTHER" id="PTHR13793:SF107">
    <property type="entry name" value="BROMODOMAIN-CONTAINING PROTEIN HOMOLOG"/>
    <property type="match status" value="1"/>
</dbReference>
<evidence type="ECO:0000256" key="8">
    <source>
        <dbReference type="SAM" id="MobiDB-lite"/>
    </source>
</evidence>
<feature type="region of interest" description="Disordered" evidence="8">
    <location>
        <begin position="965"/>
        <end position="989"/>
    </location>
</feature>
<feature type="region of interest" description="Disordered" evidence="8">
    <location>
        <begin position="941"/>
        <end position="960"/>
    </location>
</feature>
<evidence type="ECO:0000256" key="3">
    <source>
        <dbReference type="ARBA" id="ARBA00022737"/>
    </source>
</evidence>
<keyword evidence="4 7" id="KW-0863">Zinc-finger</keyword>
<dbReference type="InterPro" id="IPR050701">
    <property type="entry name" value="Histone_Mod_Regulator"/>
</dbReference>
<feature type="compositionally biased region" description="Basic and acidic residues" evidence="8">
    <location>
        <begin position="191"/>
        <end position="204"/>
    </location>
</feature>
<feature type="compositionally biased region" description="Basic residues" evidence="8">
    <location>
        <begin position="1472"/>
        <end position="1482"/>
    </location>
</feature>
<dbReference type="InterPro" id="IPR034732">
    <property type="entry name" value="EPHD"/>
</dbReference>
<dbReference type="CDD" id="cd15670">
    <property type="entry name" value="ePHD_BRPF"/>
    <property type="match status" value="1"/>
</dbReference>
<feature type="compositionally biased region" description="Basic and acidic residues" evidence="8">
    <location>
        <begin position="65"/>
        <end position="79"/>
    </location>
</feature>
<evidence type="ECO:0000313" key="12">
    <source>
        <dbReference type="Proteomes" id="UP001375240"/>
    </source>
</evidence>